<feature type="region of interest" description="Disordered" evidence="1">
    <location>
        <begin position="1"/>
        <end position="30"/>
    </location>
</feature>
<gene>
    <name evidence="2" type="ORF">RCOM_0145740</name>
</gene>
<dbReference type="Proteomes" id="UP000008311">
    <property type="component" value="Unassembled WGS sequence"/>
</dbReference>
<reference evidence="3" key="1">
    <citation type="journal article" date="2010" name="Nat. Biotechnol.">
        <title>Draft genome sequence of the oilseed species Ricinus communis.</title>
        <authorList>
            <person name="Chan A.P."/>
            <person name="Crabtree J."/>
            <person name="Zhao Q."/>
            <person name="Lorenzi H."/>
            <person name="Orvis J."/>
            <person name="Puiu D."/>
            <person name="Melake-Berhan A."/>
            <person name="Jones K.M."/>
            <person name="Redman J."/>
            <person name="Chen G."/>
            <person name="Cahoon E.B."/>
            <person name="Gedil M."/>
            <person name="Stanke M."/>
            <person name="Haas B.J."/>
            <person name="Wortman J.R."/>
            <person name="Fraser-Liggett C.M."/>
            <person name="Ravel J."/>
            <person name="Rabinowicz P.D."/>
        </authorList>
    </citation>
    <scope>NUCLEOTIDE SEQUENCE [LARGE SCALE GENOMIC DNA]</scope>
    <source>
        <strain evidence="3">cv. Hale</strain>
    </source>
</reference>
<dbReference type="EMBL" id="EQ976319">
    <property type="protein sequence ID" value="EEF26874.1"/>
    <property type="molecule type" value="Genomic_DNA"/>
</dbReference>
<feature type="compositionally biased region" description="Basic and acidic residues" evidence="1">
    <location>
        <begin position="179"/>
        <end position="190"/>
    </location>
</feature>
<sequence length="378" mass="41110">MKSPCGRLPGVSGPGRMARSSHALPPSGQVVDHFPGGLGGHGRRLHREQMAAGDNTEMAPHQRLGVLVAGLAGFPGIVAADEADRHRIAAAQQFRQVVRQRGVDRRLVLAREAQLDALLVRLEAAVHVIGQHAGRPGREQVLGGEVLIRRAHVRPDIAAADGELGRRHAVSAPQQLDHAPGERAPAADHRRIEHHHAAHQVGPLVSHHQAQHAAQRMADQDHRLAVVAAGQLLDIFVDQVWPAVGDRVAGIVGMHVERLDVEMLGQQREELAVHARRAIKKNLPEIDKEIRGKAPAVPEARPDNRYTQLSKAMERGYVGSNPNDARGYYVSPEGITYYTETLHGQTRCWMQGPVNSPAGHSNGALSINCPANTTWKKY</sequence>
<proteinExistence type="predicted"/>
<protein>
    <submittedName>
        <fullName evidence="2">Uncharacterized protein</fullName>
    </submittedName>
</protein>
<dbReference type="InParanoid" id="B9TB89"/>
<organism evidence="2 3">
    <name type="scientific">Ricinus communis</name>
    <name type="common">Castor bean</name>
    <dbReference type="NCBI Taxonomy" id="3988"/>
    <lineage>
        <taxon>Eukaryota</taxon>
        <taxon>Viridiplantae</taxon>
        <taxon>Streptophyta</taxon>
        <taxon>Embryophyta</taxon>
        <taxon>Tracheophyta</taxon>
        <taxon>Spermatophyta</taxon>
        <taxon>Magnoliopsida</taxon>
        <taxon>eudicotyledons</taxon>
        <taxon>Gunneridae</taxon>
        <taxon>Pentapetalae</taxon>
        <taxon>rosids</taxon>
        <taxon>fabids</taxon>
        <taxon>Malpighiales</taxon>
        <taxon>Euphorbiaceae</taxon>
        <taxon>Acalyphoideae</taxon>
        <taxon>Acalypheae</taxon>
        <taxon>Ricinus</taxon>
    </lineage>
</organism>
<evidence type="ECO:0000313" key="3">
    <source>
        <dbReference type="Proteomes" id="UP000008311"/>
    </source>
</evidence>
<feature type="region of interest" description="Disordered" evidence="1">
    <location>
        <begin position="169"/>
        <end position="190"/>
    </location>
</feature>
<accession>B9TB89</accession>
<evidence type="ECO:0000256" key="1">
    <source>
        <dbReference type="SAM" id="MobiDB-lite"/>
    </source>
</evidence>
<keyword evidence="3" id="KW-1185">Reference proteome</keyword>
<dbReference type="AlphaFoldDB" id="B9TB89"/>
<evidence type="ECO:0000313" key="2">
    <source>
        <dbReference type="EMBL" id="EEF26874.1"/>
    </source>
</evidence>
<name>B9TB89_RICCO</name>